<dbReference type="GO" id="GO:0008235">
    <property type="term" value="F:metalloexopeptidase activity"/>
    <property type="evidence" value="ECO:0007669"/>
    <property type="project" value="UniProtKB-ARBA"/>
</dbReference>
<dbReference type="InterPro" id="IPR036005">
    <property type="entry name" value="Creatinase/aminopeptidase-like"/>
</dbReference>
<evidence type="ECO:0000313" key="8">
    <source>
        <dbReference type="EMBL" id="SMP13010.1"/>
    </source>
</evidence>
<dbReference type="Pfam" id="PF01321">
    <property type="entry name" value="Creatinase_N"/>
    <property type="match status" value="1"/>
</dbReference>
<dbReference type="EMBL" id="FXTU01000002">
    <property type="protein sequence ID" value="SMP13010.1"/>
    <property type="molecule type" value="Genomic_DNA"/>
</dbReference>
<keyword evidence="5" id="KW-0464">Manganese</keyword>
<dbReference type="InterPro" id="IPR001714">
    <property type="entry name" value="Pept_M24_MAP"/>
</dbReference>
<dbReference type="CDD" id="cd01092">
    <property type="entry name" value="APP-like"/>
    <property type="match status" value="1"/>
</dbReference>
<dbReference type="PRINTS" id="PR00599">
    <property type="entry name" value="MAPEPTIDASE"/>
</dbReference>
<evidence type="ECO:0000259" key="7">
    <source>
        <dbReference type="Pfam" id="PF01321"/>
    </source>
</evidence>
<dbReference type="PANTHER" id="PTHR46112">
    <property type="entry name" value="AMINOPEPTIDASE"/>
    <property type="match status" value="1"/>
</dbReference>
<keyword evidence="3" id="KW-0479">Metal-binding</keyword>
<proteinExistence type="inferred from homology"/>
<keyword evidence="9" id="KW-1185">Reference proteome</keyword>
<evidence type="ECO:0000256" key="5">
    <source>
        <dbReference type="ARBA" id="ARBA00023211"/>
    </source>
</evidence>
<keyword evidence="4" id="KW-0378">Hydrolase</keyword>
<evidence type="ECO:0000313" key="9">
    <source>
        <dbReference type="Proteomes" id="UP001157946"/>
    </source>
</evidence>
<feature type="domain" description="Creatinase N-terminal" evidence="7">
    <location>
        <begin position="6"/>
        <end position="139"/>
    </location>
</feature>
<dbReference type="Proteomes" id="UP001157946">
    <property type="component" value="Unassembled WGS sequence"/>
</dbReference>
<dbReference type="InterPro" id="IPR029149">
    <property type="entry name" value="Creatin/AminoP/Spt16_N"/>
</dbReference>
<comment type="caution">
    <text evidence="8">The sequence shown here is derived from an EMBL/GenBank/DDBJ whole genome shotgun (WGS) entry which is preliminary data.</text>
</comment>
<comment type="similarity">
    <text evidence="2">Belongs to the peptidase M24B family.</text>
</comment>
<name>A0AA46AEI8_9BACL</name>
<comment type="cofactor">
    <cofactor evidence="1">
        <name>Mn(2+)</name>
        <dbReference type="ChEBI" id="CHEBI:29035"/>
    </cofactor>
</comment>
<reference evidence="8" key="1">
    <citation type="submission" date="2017-05" db="EMBL/GenBank/DDBJ databases">
        <authorList>
            <person name="Varghese N."/>
            <person name="Submissions S."/>
        </authorList>
    </citation>
    <scope>NUCLEOTIDE SEQUENCE</scope>
    <source>
        <strain evidence="8">DSM 45262</strain>
    </source>
</reference>
<evidence type="ECO:0000256" key="4">
    <source>
        <dbReference type="ARBA" id="ARBA00022801"/>
    </source>
</evidence>
<evidence type="ECO:0000256" key="2">
    <source>
        <dbReference type="ARBA" id="ARBA00008766"/>
    </source>
</evidence>
<dbReference type="InterPro" id="IPR001131">
    <property type="entry name" value="Peptidase_M24B_aminopep-P_CS"/>
</dbReference>
<dbReference type="InterPro" id="IPR050659">
    <property type="entry name" value="Peptidase_M24B"/>
</dbReference>
<dbReference type="Gene3D" id="3.40.350.10">
    <property type="entry name" value="Creatinase/prolidase N-terminal domain"/>
    <property type="match status" value="1"/>
</dbReference>
<gene>
    <name evidence="8" type="ORF">SAMN06265361_102429</name>
</gene>
<dbReference type="PANTHER" id="PTHR46112:SF10">
    <property type="entry name" value="DIPEPTIDASE YKVY-RELATED"/>
    <property type="match status" value="1"/>
</dbReference>
<sequence>MERKWENISQWLKQEGVEMAFVHSTPNVFYLTRFLCDPHERLMGVFLFPEADPFLVCPNMEKARARAAGWTEQIIGYDDAEDPWLMIGEALSKRGIERNATIAVEKESLPYARAEALLGVVPGASFTAVDALINQMRLVKSADELAILRQAALIADEAVQVGLDALGLGRTELEVVAEIELAMKKKGIREMSFPTTILFGANSALPHGTPGDRPLNKGDFVLFDLGVVLDGYCSDITRTFVYQEASEEQRTIYDAVLTAQEAAINACRPGVRMGDVDLAARNLISERGYGEYFNHRLGHGLGIGVHEFPSIHERNDDPLLTGMVFTIEPGIYVPEVGGVRIEDDVHITADGVELLTRFPKTFQIID</sequence>
<dbReference type="AlphaFoldDB" id="A0AA46AEI8"/>
<dbReference type="RefSeq" id="WP_284724085.1">
    <property type="nucleotide sequence ID" value="NZ_FXTU01000002.1"/>
</dbReference>
<organism evidence="8 9">
    <name type="scientific">Laceyella tengchongensis</name>
    <dbReference type="NCBI Taxonomy" id="574699"/>
    <lineage>
        <taxon>Bacteria</taxon>
        <taxon>Bacillati</taxon>
        <taxon>Bacillota</taxon>
        <taxon>Bacilli</taxon>
        <taxon>Bacillales</taxon>
        <taxon>Thermoactinomycetaceae</taxon>
        <taxon>Laceyella</taxon>
    </lineage>
</organism>
<dbReference type="PROSITE" id="PS00491">
    <property type="entry name" value="PROLINE_PEPTIDASE"/>
    <property type="match status" value="1"/>
</dbReference>
<dbReference type="GO" id="GO:0046872">
    <property type="term" value="F:metal ion binding"/>
    <property type="evidence" value="ECO:0007669"/>
    <property type="project" value="UniProtKB-KW"/>
</dbReference>
<accession>A0AA46AEI8</accession>
<dbReference type="Pfam" id="PF00557">
    <property type="entry name" value="Peptidase_M24"/>
    <property type="match status" value="1"/>
</dbReference>
<protein>
    <submittedName>
        <fullName evidence="8">Xaa-Pro aminopeptidase. Metallo peptidase. MEROPS family M24B</fullName>
    </submittedName>
</protein>
<keyword evidence="8" id="KW-0031">Aminopeptidase</keyword>
<dbReference type="InterPro" id="IPR000994">
    <property type="entry name" value="Pept_M24"/>
</dbReference>
<evidence type="ECO:0000256" key="1">
    <source>
        <dbReference type="ARBA" id="ARBA00001936"/>
    </source>
</evidence>
<dbReference type="GO" id="GO:0004177">
    <property type="term" value="F:aminopeptidase activity"/>
    <property type="evidence" value="ECO:0007669"/>
    <property type="project" value="UniProtKB-KW"/>
</dbReference>
<dbReference type="SUPFAM" id="SSF55920">
    <property type="entry name" value="Creatinase/aminopeptidase"/>
    <property type="match status" value="1"/>
</dbReference>
<evidence type="ECO:0000259" key="6">
    <source>
        <dbReference type="Pfam" id="PF00557"/>
    </source>
</evidence>
<feature type="domain" description="Peptidase M24" evidence="6">
    <location>
        <begin position="147"/>
        <end position="349"/>
    </location>
</feature>
<dbReference type="FunFam" id="3.90.230.10:FF:000014">
    <property type="entry name" value="Aminopeptidase P family protein"/>
    <property type="match status" value="1"/>
</dbReference>
<dbReference type="SUPFAM" id="SSF53092">
    <property type="entry name" value="Creatinase/prolidase N-terminal domain"/>
    <property type="match status" value="1"/>
</dbReference>
<dbReference type="InterPro" id="IPR000587">
    <property type="entry name" value="Creatinase_N"/>
</dbReference>
<evidence type="ECO:0000256" key="3">
    <source>
        <dbReference type="ARBA" id="ARBA00022723"/>
    </source>
</evidence>
<dbReference type="Gene3D" id="3.90.230.10">
    <property type="entry name" value="Creatinase/methionine aminopeptidase superfamily"/>
    <property type="match status" value="1"/>
</dbReference>
<keyword evidence="8" id="KW-0645">Protease</keyword>